<reference evidence="1 2" key="1">
    <citation type="submission" date="2019-08" db="EMBL/GenBank/DDBJ databases">
        <authorList>
            <person name="Alioto T."/>
            <person name="Alioto T."/>
            <person name="Gomez Garrido J."/>
        </authorList>
    </citation>
    <scope>NUCLEOTIDE SEQUENCE [LARGE SCALE GENOMIC DNA]</scope>
</reference>
<dbReference type="EMBL" id="CABPRJ010000001">
    <property type="protein sequence ID" value="VVC24156.1"/>
    <property type="molecule type" value="Genomic_DNA"/>
</dbReference>
<accession>A0A5E4LYA0</accession>
<proteinExistence type="predicted"/>
<evidence type="ECO:0000313" key="2">
    <source>
        <dbReference type="Proteomes" id="UP000325440"/>
    </source>
</evidence>
<organism evidence="1 2">
    <name type="scientific">Cinara cedri</name>
    <dbReference type="NCBI Taxonomy" id="506608"/>
    <lineage>
        <taxon>Eukaryota</taxon>
        <taxon>Metazoa</taxon>
        <taxon>Ecdysozoa</taxon>
        <taxon>Arthropoda</taxon>
        <taxon>Hexapoda</taxon>
        <taxon>Insecta</taxon>
        <taxon>Pterygota</taxon>
        <taxon>Neoptera</taxon>
        <taxon>Paraneoptera</taxon>
        <taxon>Hemiptera</taxon>
        <taxon>Sternorrhyncha</taxon>
        <taxon>Aphidomorpha</taxon>
        <taxon>Aphidoidea</taxon>
        <taxon>Aphididae</taxon>
        <taxon>Lachninae</taxon>
        <taxon>Cinara</taxon>
    </lineage>
</organism>
<dbReference type="AlphaFoldDB" id="A0A5E4LYA0"/>
<dbReference type="PANTHER" id="PTHR47501">
    <property type="entry name" value="TRANSPOSASE-RELATED"/>
    <property type="match status" value="1"/>
</dbReference>
<dbReference type="Proteomes" id="UP000325440">
    <property type="component" value="Unassembled WGS sequence"/>
</dbReference>
<dbReference type="InterPro" id="IPR012337">
    <property type="entry name" value="RNaseH-like_sf"/>
</dbReference>
<sequence>MRNVSSLFNDIIQQLKTELEKIEYVCITADCWSIFHRSYMGFTIHWLNPNTLERNSCALACRRILERHTYDNIAEIIEKVLTEFDIQSKTTIIVTDNTANFVKAFNGTTIHERLVGIVKCTSSKRINMVELILKVFNSLNLDPKKSVGNSIDGASINLFGILNGCAVFIKESQKCMDVWTNKKKNKRICYIDETRWWSKHSALSKVFGHFKNPEPSLFVELITILIEIKNNLSITADAWFKAIGHGVNMMTYYQMVLATLEELKLNARDFSSIKEAADNFVAWANNKLEIEDTEVEVSHSFPEIRKKKEHGNLPMNQLMIY</sequence>
<evidence type="ECO:0000313" key="1">
    <source>
        <dbReference type="EMBL" id="VVC24156.1"/>
    </source>
</evidence>
<name>A0A5E4LYA0_9HEMI</name>
<dbReference type="SUPFAM" id="SSF53098">
    <property type="entry name" value="Ribonuclease H-like"/>
    <property type="match status" value="1"/>
</dbReference>
<protein>
    <submittedName>
        <fullName evidence="1">Ribonuclease H-like domain</fullName>
    </submittedName>
</protein>
<dbReference type="OrthoDB" id="6598850at2759"/>
<dbReference type="PANTHER" id="PTHR47501:SF5">
    <property type="entry name" value="HAT C-TERMINAL DIMERISATION DOMAIN-CONTAINING PROTEIN"/>
    <property type="match status" value="1"/>
</dbReference>
<gene>
    <name evidence="1" type="ORF">CINCED_3A009773</name>
</gene>
<keyword evidence="2" id="KW-1185">Reference proteome</keyword>